<feature type="region of interest" description="Disordered" evidence="1">
    <location>
        <begin position="1"/>
        <end position="44"/>
    </location>
</feature>
<feature type="compositionally biased region" description="Polar residues" evidence="1">
    <location>
        <begin position="1"/>
        <end position="16"/>
    </location>
</feature>
<proteinExistence type="predicted"/>
<dbReference type="Proteomes" id="UP000694864">
    <property type="component" value="Chromosome 7"/>
</dbReference>
<dbReference type="Pfam" id="PF14214">
    <property type="entry name" value="Helitron_like_N"/>
    <property type="match status" value="1"/>
</dbReference>
<evidence type="ECO:0000256" key="1">
    <source>
        <dbReference type="SAM" id="MobiDB-lite"/>
    </source>
</evidence>
<evidence type="ECO:0000259" key="2">
    <source>
        <dbReference type="Pfam" id="PF14214"/>
    </source>
</evidence>
<evidence type="ECO:0000313" key="4">
    <source>
        <dbReference type="RefSeq" id="XP_010419309.1"/>
    </source>
</evidence>
<sequence length="599" mass="68313">MAIQTNSSRGLQQQSPPLDAQTLGKRPSADRYTITETKGKRHRTNPVGNTLVNCRYCDALMWQAESQRKTRDITKLSFSICCHAGRVSLPKMKETPPYLDKLLKDANFLQHIRTFNSLFAFTSMGAKVDESINRRPGPYCYRVHGKNYHRLGSLLPIDGESPKFLQLYIFDTTNEVQNRIKALTNGKSLTPPDESIICGLLEMLDDTNELAKIYRMARDQHEEADPTEMSIRLVGQRQRGRQYDLPTADEIAGLIIGDLSLTIGKRDVIVQYKSNNLQRVSELHPKFMSLQYPLLFPYGEDGYHEQIPLLPGEKAIKREFVTMLEFYSYQIQTRLSQGTTLIRSGRLLQQYVVDAYIAIKQERLGWHARNQKTLRAELYHNICDAIDKGDSDANNLGKRIILPSSFTGGPRYMAQNNHDAMGICRLFGNPDLFITITANPNWVEIKDHLEISGNSTASDRPDIECRVFKMKLEELVADIWDGVFFGKAKSVIYTIEFQKRGLPHADILVWQDDSKKITKGKSILDNRYVVPHNLPLLKKYQAHVNVEWCCKTEAIKYLFKYVTKGVDRATIVVETASCAAVKIKADANYVDEIKNYQEC</sequence>
<dbReference type="GeneID" id="104705014"/>
<dbReference type="PANTHER" id="PTHR45786:SF74">
    <property type="entry name" value="ATP-DEPENDENT DNA HELICASE"/>
    <property type="match status" value="1"/>
</dbReference>
<gene>
    <name evidence="4" type="primary">LOC104705014</name>
</gene>
<keyword evidence="3" id="KW-1185">Reference proteome</keyword>
<dbReference type="PANTHER" id="PTHR45786">
    <property type="entry name" value="DNA BINDING PROTEIN-LIKE"/>
    <property type="match status" value="1"/>
</dbReference>
<name>A0ABM0T174_CAMSA</name>
<evidence type="ECO:0000313" key="3">
    <source>
        <dbReference type="Proteomes" id="UP000694864"/>
    </source>
</evidence>
<feature type="domain" description="Helitron helicase-like" evidence="2">
    <location>
        <begin position="326"/>
        <end position="509"/>
    </location>
</feature>
<accession>A0ABM0T174</accession>
<dbReference type="InterPro" id="IPR025476">
    <property type="entry name" value="Helitron_helicase-like"/>
</dbReference>
<reference evidence="3" key="1">
    <citation type="journal article" date="2014" name="Nat. Commun.">
        <title>The emerging biofuel crop Camelina sativa retains a highly undifferentiated hexaploid genome structure.</title>
        <authorList>
            <person name="Kagale S."/>
            <person name="Koh C."/>
            <person name="Nixon J."/>
            <person name="Bollina V."/>
            <person name="Clarke W.E."/>
            <person name="Tuteja R."/>
            <person name="Spillane C."/>
            <person name="Robinson S.J."/>
            <person name="Links M.G."/>
            <person name="Clarke C."/>
            <person name="Higgins E.E."/>
            <person name="Huebert T."/>
            <person name="Sharpe A.G."/>
            <person name="Parkin I.A."/>
        </authorList>
    </citation>
    <scope>NUCLEOTIDE SEQUENCE [LARGE SCALE GENOMIC DNA]</scope>
    <source>
        <strain evidence="3">cv. DH55</strain>
    </source>
</reference>
<organism evidence="3 4">
    <name type="scientific">Camelina sativa</name>
    <name type="common">False flax</name>
    <name type="synonym">Myagrum sativum</name>
    <dbReference type="NCBI Taxonomy" id="90675"/>
    <lineage>
        <taxon>Eukaryota</taxon>
        <taxon>Viridiplantae</taxon>
        <taxon>Streptophyta</taxon>
        <taxon>Embryophyta</taxon>
        <taxon>Tracheophyta</taxon>
        <taxon>Spermatophyta</taxon>
        <taxon>Magnoliopsida</taxon>
        <taxon>eudicotyledons</taxon>
        <taxon>Gunneridae</taxon>
        <taxon>Pentapetalae</taxon>
        <taxon>rosids</taxon>
        <taxon>malvids</taxon>
        <taxon>Brassicales</taxon>
        <taxon>Brassicaceae</taxon>
        <taxon>Camelineae</taxon>
        <taxon>Camelina</taxon>
    </lineage>
</organism>
<dbReference type="RefSeq" id="XP_010419309.1">
    <property type="nucleotide sequence ID" value="XM_010421007.1"/>
</dbReference>
<protein>
    <submittedName>
        <fullName evidence="4">Uncharacterized protein LOC104705014</fullName>
    </submittedName>
</protein>
<reference evidence="4" key="2">
    <citation type="submission" date="2025-08" db="UniProtKB">
        <authorList>
            <consortium name="RefSeq"/>
        </authorList>
    </citation>
    <scope>IDENTIFICATION</scope>
    <source>
        <tissue evidence="4">Leaf</tissue>
    </source>
</reference>